<evidence type="ECO:0000313" key="2">
    <source>
        <dbReference type="EMBL" id="KAE8145671.1"/>
    </source>
</evidence>
<dbReference type="InterPro" id="IPR004046">
    <property type="entry name" value="GST_C"/>
</dbReference>
<dbReference type="AlphaFoldDB" id="A0A5N6THV1"/>
<name>A0A5N6THV1_ASPAV</name>
<dbReference type="Gene3D" id="1.20.1050.130">
    <property type="match status" value="1"/>
</dbReference>
<dbReference type="InterPro" id="IPR036282">
    <property type="entry name" value="Glutathione-S-Trfase_C_sf"/>
</dbReference>
<evidence type="ECO:0000259" key="1">
    <source>
        <dbReference type="Pfam" id="PF00043"/>
    </source>
</evidence>
<dbReference type="SUPFAM" id="SSF47616">
    <property type="entry name" value="GST C-terminal domain-like"/>
    <property type="match status" value="1"/>
</dbReference>
<protein>
    <recommendedName>
        <fullName evidence="1">Glutathione S-transferase C-terminal domain-containing protein</fullName>
    </recommendedName>
</protein>
<dbReference type="EMBL" id="ML742322">
    <property type="protein sequence ID" value="KAE8145671.1"/>
    <property type="molecule type" value="Genomic_DNA"/>
</dbReference>
<dbReference type="OrthoDB" id="422574at2759"/>
<dbReference type="PANTHER" id="PTHR44051">
    <property type="entry name" value="GLUTATHIONE S-TRANSFERASE-RELATED"/>
    <property type="match status" value="1"/>
</dbReference>
<dbReference type="Pfam" id="PF00043">
    <property type="entry name" value="GST_C"/>
    <property type="match status" value="1"/>
</dbReference>
<reference evidence="2 3" key="1">
    <citation type="submission" date="2019-04" db="EMBL/GenBank/DDBJ databases">
        <title>Friends and foes A comparative genomics study of 23 Aspergillus species from section Flavi.</title>
        <authorList>
            <consortium name="DOE Joint Genome Institute"/>
            <person name="Kjaerbolling I."/>
            <person name="Vesth T."/>
            <person name="Frisvad J.C."/>
            <person name="Nybo J.L."/>
            <person name="Theobald S."/>
            <person name="Kildgaard S."/>
            <person name="Isbrandt T."/>
            <person name="Kuo A."/>
            <person name="Sato A."/>
            <person name="Lyhne E.K."/>
            <person name="Kogle M.E."/>
            <person name="Wiebenga A."/>
            <person name="Kun R.S."/>
            <person name="Lubbers R.J."/>
            <person name="Makela M.R."/>
            <person name="Barry K."/>
            <person name="Chovatia M."/>
            <person name="Clum A."/>
            <person name="Daum C."/>
            <person name="Haridas S."/>
            <person name="He G."/>
            <person name="LaButti K."/>
            <person name="Lipzen A."/>
            <person name="Mondo S."/>
            <person name="Riley R."/>
            <person name="Salamov A."/>
            <person name="Simmons B.A."/>
            <person name="Magnuson J.K."/>
            <person name="Henrissat B."/>
            <person name="Mortensen U.H."/>
            <person name="Larsen T.O."/>
            <person name="Devries R.P."/>
            <person name="Grigoriev I.V."/>
            <person name="Machida M."/>
            <person name="Baker S.E."/>
            <person name="Andersen M.R."/>
        </authorList>
    </citation>
    <scope>NUCLEOTIDE SEQUENCE [LARGE SCALE GENOMIC DNA]</scope>
    <source>
        <strain evidence="2 3">IBT 18842</strain>
    </source>
</reference>
<evidence type="ECO:0000313" key="3">
    <source>
        <dbReference type="Proteomes" id="UP000325780"/>
    </source>
</evidence>
<sequence>MQPITLYVYPIGPGPNPWKVAISPSFDDVKQSPLLDLNANGRLPAVESGTIANYVIIHKISYHTFPKCHFTQQWLHFQMSGQGPQPIPQPVTIERYTAEVNRQTNVLNKVLEDREWLVGDRCTFADLCFVPWQDMVPFMLGEATGKQPEVNKVLQEKRKAMAEM</sequence>
<dbReference type="Proteomes" id="UP000325780">
    <property type="component" value="Unassembled WGS sequence"/>
</dbReference>
<feature type="domain" description="Glutathione S-transferase C-terminal" evidence="1">
    <location>
        <begin position="98"/>
        <end position="155"/>
    </location>
</feature>
<proteinExistence type="predicted"/>
<dbReference type="PANTHER" id="PTHR44051:SF3">
    <property type="entry name" value="TRANSCRIPTIONAL REGULATOR URE2"/>
    <property type="match status" value="1"/>
</dbReference>
<organism evidence="2 3">
    <name type="scientific">Aspergillus avenaceus</name>
    <dbReference type="NCBI Taxonomy" id="36643"/>
    <lineage>
        <taxon>Eukaryota</taxon>
        <taxon>Fungi</taxon>
        <taxon>Dikarya</taxon>
        <taxon>Ascomycota</taxon>
        <taxon>Pezizomycotina</taxon>
        <taxon>Eurotiomycetes</taxon>
        <taxon>Eurotiomycetidae</taxon>
        <taxon>Eurotiales</taxon>
        <taxon>Aspergillaceae</taxon>
        <taxon>Aspergillus</taxon>
        <taxon>Aspergillus subgen. Circumdati</taxon>
    </lineage>
</organism>
<accession>A0A5N6THV1</accession>
<gene>
    <name evidence="2" type="ORF">BDV25DRAFT_133574</name>
</gene>
<keyword evidence="3" id="KW-1185">Reference proteome</keyword>